<proteinExistence type="predicted"/>
<accession>A0AAE1D0Z7</accession>
<dbReference type="Proteomes" id="UP001283361">
    <property type="component" value="Unassembled WGS sequence"/>
</dbReference>
<protein>
    <submittedName>
        <fullName evidence="2">Uncharacterized protein</fullName>
    </submittedName>
</protein>
<evidence type="ECO:0000256" key="1">
    <source>
        <dbReference type="SAM" id="MobiDB-lite"/>
    </source>
</evidence>
<feature type="region of interest" description="Disordered" evidence="1">
    <location>
        <begin position="22"/>
        <end position="47"/>
    </location>
</feature>
<evidence type="ECO:0000313" key="2">
    <source>
        <dbReference type="EMBL" id="KAK3750517.1"/>
    </source>
</evidence>
<gene>
    <name evidence="2" type="ORF">RRG08_053885</name>
</gene>
<comment type="caution">
    <text evidence="2">The sequence shown here is derived from an EMBL/GenBank/DDBJ whole genome shotgun (WGS) entry which is preliminary data.</text>
</comment>
<feature type="compositionally biased region" description="Polar residues" evidence="1">
    <location>
        <begin position="27"/>
        <end position="47"/>
    </location>
</feature>
<dbReference type="EMBL" id="JAWDGP010005875">
    <property type="protein sequence ID" value="KAK3750517.1"/>
    <property type="molecule type" value="Genomic_DNA"/>
</dbReference>
<keyword evidence="3" id="KW-1185">Reference proteome</keyword>
<dbReference type="AlphaFoldDB" id="A0AAE1D0Z7"/>
<sequence>MSPSPSPLVRYQAHDHGITLASRRDSSNPLNKVSQVHVQSRTGHSHMNVTPILSDELFGSVSPKRSHNSKLI</sequence>
<organism evidence="2 3">
    <name type="scientific">Elysia crispata</name>
    <name type="common">lettuce slug</name>
    <dbReference type="NCBI Taxonomy" id="231223"/>
    <lineage>
        <taxon>Eukaryota</taxon>
        <taxon>Metazoa</taxon>
        <taxon>Spiralia</taxon>
        <taxon>Lophotrochozoa</taxon>
        <taxon>Mollusca</taxon>
        <taxon>Gastropoda</taxon>
        <taxon>Heterobranchia</taxon>
        <taxon>Euthyneura</taxon>
        <taxon>Panpulmonata</taxon>
        <taxon>Sacoglossa</taxon>
        <taxon>Placobranchoidea</taxon>
        <taxon>Plakobranchidae</taxon>
        <taxon>Elysia</taxon>
    </lineage>
</organism>
<evidence type="ECO:0000313" key="3">
    <source>
        <dbReference type="Proteomes" id="UP001283361"/>
    </source>
</evidence>
<reference evidence="2" key="1">
    <citation type="journal article" date="2023" name="G3 (Bethesda)">
        <title>A reference genome for the long-term kleptoplast-retaining sea slug Elysia crispata morphotype clarki.</title>
        <authorList>
            <person name="Eastman K.E."/>
            <person name="Pendleton A.L."/>
            <person name="Shaikh M.A."/>
            <person name="Suttiyut T."/>
            <person name="Ogas R."/>
            <person name="Tomko P."/>
            <person name="Gavelis G."/>
            <person name="Widhalm J.R."/>
            <person name="Wisecaver J.H."/>
        </authorList>
    </citation>
    <scope>NUCLEOTIDE SEQUENCE</scope>
    <source>
        <strain evidence="2">ECLA1</strain>
    </source>
</reference>
<name>A0AAE1D0Z7_9GAST</name>